<evidence type="ECO:0000256" key="4">
    <source>
        <dbReference type="ARBA" id="ARBA00022679"/>
    </source>
</evidence>
<keyword evidence="5" id="KW-0812">Transmembrane</keyword>
<evidence type="ECO:0000256" key="6">
    <source>
        <dbReference type="ARBA" id="ARBA00022723"/>
    </source>
</evidence>
<dbReference type="Proteomes" id="UP001154282">
    <property type="component" value="Unassembled WGS sequence"/>
</dbReference>
<evidence type="ECO:0000256" key="2">
    <source>
        <dbReference type="ARBA" id="ARBA00004141"/>
    </source>
</evidence>
<keyword evidence="11" id="KW-0472">Membrane</keyword>
<evidence type="ECO:0000256" key="5">
    <source>
        <dbReference type="ARBA" id="ARBA00022692"/>
    </source>
</evidence>
<keyword evidence="6" id="KW-0479">Metal-binding</keyword>
<dbReference type="Gene3D" id="3.30.40.10">
    <property type="entry name" value="Zinc/RING finger domain, C3HC4 (zinc finger)"/>
    <property type="match status" value="1"/>
</dbReference>
<keyword evidence="8" id="KW-0833">Ubl conjugation pathway</keyword>
<protein>
    <recommendedName>
        <fullName evidence="3">RING-type E3 ubiquitin transferase</fullName>
        <ecNumber evidence="3">2.3.2.27</ecNumber>
    </recommendedName>
</protein>
<dbReference type="GO" id="GO:0061630">
    <property type="term" value="F:ubiquitin protein ligase activity"/>
    <property type="evidence" value="ECO:0007669"/>
    <property type="project" value="UniProtKB-EC"/>
</dbReference>
<keyword evidence="10" id="KW-1133">Transmembrane helix</keyword>
<evidence type="ECO:0000256" key="12">
    <source>
        <dbReference type="PROSITE-ProRule" id="PRU00175"/>
    </source>
</evidence>
<dbReference type="EMBL" id="CAMGYJ010000003">
    <property type="protein sequence ID" value="CAI0388676.1"/>
    <property type="molecule type" value="Genomic_DNA"/>
</dbReference>
<evidence type="ECO:0000313" key="15">
    <source>
        <dbReference type="Proteomes" id="UP001154282"/>
    </source>
</evidence>
<dbReference type="AlphaFoldDB" id="A0AAV0HU27"/>
<dbReference type="GO" id="GO:0016020">
    <property type="term" value="C:membrane"/>
    <property type="evidence" value="ECO:0007669"/>
    <property type="project" value="UniProtKB-SubCell"/>
</dbReference>
<comment type="caution">
    <text evidence="14">The sequence shown here is derived from an EMBL/GenBank/DDBJ whole genome shotgun (WGS) entry which is preliminary data.</text>
</comment>
<dbReference type="Pfam" id="PF13639">
    <property type="entry name" value="zf-RING_2"/>
    <property type="match status" value="1"/>
</dbReference>
<keyword evidence="15" id="KW-1185">Reference proteome</keyword>
<accession>A0AAV0HU27</accession>
<dbReference type="PROSITE" id="PS50089">
    <property type="entry name" value="ZF_RING_2"/>
    <property type="match status" value="1"/>
</dbReference>
<dbReference type="CDD" id="cd16454">
    <property type="entry name" value="RING-H2_PA-TM-RING"/>
    <property type="match status" value="1"/>
</dbReference>
<dbReference type="PANTHER" id="PTHR45977:SF4">
    <property type="entry name" value="RING-TYPE DOMAIN-CONTAINING PROTEIN"/>
    <property type="match status" value="1"/>
</dbReference>
<gene>
    <name evidence="14" type="ORF">LITE_LOCUS5924</name>
</gene>
<evidence type="ECO:0000256" key="3">
    <source>
        <dbReference type="ARBA" id="ARBA00012483"/>
    </source>
</evidence>
<dbReference type="SMART" id="SM00184">
    <property type="entry name" value="RING"/>
    <property type="match status" value="1"/>
</dbReference>
<reference evidence="14" key="1">
    <citation type="submission" date="2022-08" db="EMBL/GenBank/DDBJ databases">
        <authorList>
            <person name="Gutierrez-Valencia J."/>
        </authorList>
    </citation>
    <scope>NUCLEOTIDE SEQUENCE</scope>
</reference>
<evidence type="ECO:0000256" key="10">
    <source>
        <dbReference type="ARBA" id="ARBA00022989"/>
    </source>
</evidence>
<evidence type="ECO:0000256" key="9">
    <source>
        <dbReference type="ARBA" id="ARBA00022833"/>
    </source>
</evidence>
<evidence type="ECO:0000256" key="11">
    <source>
        <dbReference type="ARBA" id="ARBA00023136"/>
    </source>
</evidence>
<comment type="subcellular location">
    <subcellularLocation>
        <location evidence="2">Membrane</location>
        <topology evidence="2">Multi-pass membrane protein</topology>
    </subcellularLocation>
</comment>
<keyword evidence="9" id="KW-0862">Zinc</keyword>
<comment type="catalytic activity">
    <reaction evidence="1">
        <text>S-ubiquitinyl-[E2 ubiquitin-conjugating enzyme]-L-cysteine + [acceptor protein]-L-lysine = [E2 ubiquitin-conjugating enzyme]-L-cysteine + N(6)-ubiquitinyl-[acceptor protein]-L-lysine.</text>
        <dbReference type="EC" id="2.3.2.27"/>
    </reaction>
</comment>
<evidence type="ECO:0000313" key="14">
    <source>
        <dbReference type="EMBL" id="CAI0388676.1"/>
    </source>
</evidence>
<proteinExistence type="predicted"/>
<dbReference type="GO" id="GO:0006511">
    <property type="term" value="P:ubiquitin-dependent protein catabolic process"/>
    <property type="evidence" value="ECO:0007669"/>
    <property type="project" value="TreeGrafter"/>
</dbReference>
<evidence type="ECO:0000256" key="7">
    <source>
        <dbReference type="ARBA" id="ARBA00022771"/>
    </source>
</evidence>
<dbReference type="GO" id="GO:0008270">
    <property type="term" value="F:zinc ion binding"/>
    <property type="evidence" value="ECO:0007669"/>
    <property type="project" value="UniProtKB-KW"/>
</dbReference>
<evidence type="ECO:0000256" key="1">
    <source>
        <dbReference type="ARBA" id="ARBA00000900"/>
    </source>
</evidence>
<organism evidence="14 15">
    <name type="scientific">Linum tenue</name>
    <dbReference type="NCBI Taxonomy" id="586396"/>
    <lineage>
        <taxon>Eukaryota</taxon>
        <taxon>Viridiplantae</taxon>
        <taxon>Streptophyta</taxon>
        <taxon>Embryophyta</taxon>
        <taxon>Tracheophyta</taxon>
        <taxon>Spermatophyta</taxon>
        <taxon>Magnoliopsida</taxon>
        <taxon>eudicotyledons</taxon>
        <taxon>Gunneridae</taxon>
        <taxon>Pentapetalae</taxon>
        <taxon>rosids</taxon>
        <taxon>fabids</taxon>
        <taxon>Malpighiales</taxon>
        <taxon>Linaceae</taxon>
        <taxon>Linum</taxon>
    </lineage>
</organism>
<name>A0AAV0HU27_9ROSI</name>
<dbReference type="InterPro" id="IPR001841">
    <property type="entry name" value="Znf_RING"/>
</dbReference>
<feature type="domain" description="RING-type" evidence="13">
    <location>
        <begin position="143"/>
        <end position="184"/>
    </location>
</feature>
<keyword evidence="4" id="KW-0808">Transferase</keyword>
<dbReference type="SUPFAM" id="SSF57850">
    <property type="entry name" value="RING/U-box"/>
    <property type="match status" value="1"/>
</dbReference>
<evidence type="ECO:0000256" key="8">
    <source>
        <dbReference type="ARBA" id="ARBA00022786"/>
    </source>
</evidence>
<dbReference type="InterPro" id="IPR013083">
    <property type="entry name" value="Znf_RING/FYVE/PHD"/>
</dbReference>
<dbReference type="GO" id="GO:0016567">
    <property type="term" value="P:protein ubiquitination"/>
    <property type="evidence" value="ECO:0007669"/>
    <property type="project" value="TreeGrafter"/>
</dbReference>
<evidence type="ECO:0000259" key="13">
    <source>
        <dbReference type="PROSITE" id="PS50089"/>
    </source>
</evidence>
<keyword evidence="7 12" id="KW-0863">Zinc-finger</keyword>
<dbReference type="PANTHER" id="PTHR45977">
    <property type="entry name" value="TARGET OF ERK KINASE MPK-1"/>
    <property type="match status" value="1"/>
</dbReference>
<dbReference type="EC" id="2.3.2.27" evidence="3"/>
<sequence length="193" mass="22242">MAITNYSPVFFFPPLKQRILFSSGEGKQSLQLIPISRLKNDYFYVSRQRNVQSQALEDKKLGGAAREAKERLDERLRTQRKWSDSKRRAVKSGTLRIVDARTMSPLGELQTEVWGAKSSRWERLKMMKWKAAATKTAAEQEECTICLDLFRAGDHLVHLPCAHRFHSKCLLPWLVTNAHCPCCRMEIHVEIPS</sequence>